<dbReference type="InterPro" id="IPR001173">
    <property type="entry name" value="Glyco_trans_2-like"/>
</dbReference>
<name>A0A1S8TBL9_9CLOT</name>
<organism evidence="2 3">
    <name type="scientific">Clostridium puniceum</name>
    <dbReference type="NCBI Taxonomy" id="29367"/>
    <lineage>
        <taxon>Bacteria</taxon>
        <taxon>Bacillati</taxon>
        <taxon>Bacillota</taxon>
        <taxon>Clostridia</taxon>
        <taxon>Eubacteriales</taxon>
        <taxon>Clostridiaceae</taxon>
        <taxon>Clostridium</taxon>
    </lineage>
</organism>
<comment type="caution">
    <text evidence="2">The sequence shown here is derived from an EMBL/GenBank/DDBJ whole genome shotgun (WGS) entry which is preliminary data.</text>
</comment>
<dbReference type="STRING" id="29367.CLPUN_34480"/>
<dbReference type="InterPro" id="IPR029044">
    <property type="entry name" value="Nucleotide-diphossugar_trans"/>
</dbReference>
<keyword evidence="2" id="KW-0328">Glycosyltransferase</keyword>
<feature type="domain" description="Glycosyltransferase 2-like" evidence="1">
    <location>
        <begin position="6"/>
        <end position="173"/>
    </location>
</feature>
<dbReference type="RefSeq" id="WP_077848475.1">
    <property type="nucleotide sequence ID" value="NZ_LZZM01000190.1"/>
</dbReference>
<keyword evidence="2" id="KW-0808">Transferase</keyword>
<protein>
    <submittedName>
        <fullName evidence="2">Putative glycosyltransferase EpsH</fullName>
        <ecNumber evidence="2">2.4.-.-</ecNumber>
    </submittedName>
</protein>
<dbReference type="AlphaFoldDB" id="A0A1S8TBL9"/>
<dbReference type="EMBL" id="LZZM01000190">
    <property type="protein sequence ID" value="OOM75011.1"/>
    <property type="molecule type" value="Genomic_DNA"/>
</dbReference>
<keyword evidence="3" id="KW-1185">Reference proteome</keyword>
<evidence type="ECO:0000259" key="1">
    <source>
        <dbReference type="Pfam" id="PF00535"/>
    </source>
</evidence>
<evidence type="ECO:0000313" key="3">
    <source>
        <dbReference type="Proteomes" id="UP000190890"/>
    </source>
</evidence>
<dbReference type="OrthoDB" id="9807674at2"/>
<dbReference type="GO" id="GO:0016758">
    <property type="term" value="F:hexosyltransferase activity"/>
    <property type="evidence" value="ECO:0007669"/>
    <property type="project" value="UniProtKB-ARBA"/>
</dbReference>
<gene>
    <name evidence="2" type="primary">epsH</name>
    <name evidence="2" type="ORF">CLPUN_34480</name>
</gene>
<accession>A0A1S8TBL9</accession>
<dbReference type="PANTHER" id="PTHR22916">
    <property type="entry name" value="GLYCOSYLTRANSFERASE"/>
    <property type="match status" value="1"/>
</dbReference>
<dbReference type="SUPFAM" id="SSF53448">
    <property type="entry name" value="Nucleotide-diphospho-sugar transferases"/>
    <property type="match status" value="1"/>
</dbReference>
<reference evidence="2 3" key="1">
    <citation type="submission" date="2016-05" db="EMBL/GenBank/DDBJ databases">
        <title>Microbial solvent formation.</title>
        <authorList>
            <person name="Poehlein A."/>
            <person name="Montoya Solano J.D."/>
            <person name="Flitsch S."/>
            <person name="Krabben P."/>
            <person name="Duerre P."/>
            <person name="Daniel R."/>
        </authorList>
    </citation>
    <scope>NUCLEOTIDE SEQUENCE [LARGE SCALE GENOMIC DNA]</scope>
    <source>
        <strain evidence="2 3">DSM 2619</strain>
    </source>
</reference>
<dbReference type="PANTHER" id="PTHR22916:SF3">
    <property type="entry name" value="UDP-GLCNAC:BETAGAL BETA-1,3-N-ACETYLGLUCOSAMINYLTRANSFERASE-LIKE PROTEIN 1"/>
    <property type="match status" value="1"/>
</dbReference>
<dbReference type="Proteomes" id="UP000190890">
    <property type="component" value="Unassembled WGS sequence"/>
</dbReference>
<dbReference type="Gene3D" id="3.90.550.10">
    <property type="entry name" value="Spore Coat Polysaccharide Biosynthesis Protein SpsA, Chain A"/>
    <property type="match status" value="1"/>
</dbReference>
<dbReference type="Pfam" id="PF00535">
    <property type="entry name" value="Glycos_transf_2"/>
    <property type="match status" value="1"/>
</dbReference>
<dbReference type="CDD" id="cd00761">
    <property type="entry name" value="Glyco_tranf_GTA_type"/>
    <property type="match status" value="1"/>
</dbReference>
<dbReference type="EC" id="2.4.-.-" evidence="2"/>
<sequence>MKPKISIILPCYNVEKYIKRCAKSLIEQSIGIENLELIFVNDASTDSTLSMLSEIEQEYPDNILVINMPENRKQGAARNIGLKYANADYIGFVDSDDWIEPDMYEKLYSKMQEYNCDLVSCYIFEDYPNGTSIGIATGNNAFFQINTIEERKKFSQIDSGGGVCCKLYHKSLIIDNGILFPEQLKYEDNYWNSMISLHCSSIYVLKENLYHYSVNPGSTVQSRNALHHLDRLNVEMMKIDTYKEKGVFDIYNAEIELEFLNLFYVNTLFIIFTKFDLVPINIIHYMQETVLDIFPNYKSNPYFIEDPNKYHSVLNTIELDWSGEQWNMFAEEYRKIIHNE</sequence>
<evidence type="ECO:0000313" key="2">
    <source>
        <dbReference type="EMBL" id="OOM75011.1"/>
    </source>
</evidence>
<proteinExistence type="predicted"/>